<comment type="caution">
    <text evidence="3">The sequence shown here is derived from an EMBL/GenBank/DDBJ whole genome shotgun (WGS) entry which is preliminary data.</text>
</comment>
<comment type="catalytic activity">
    <reaction evidence="2">
        <text>9-ribosyl-trans-zeatin 5'-phosphate + H2O = trans-zeatin + D-ribose 5-phosphate</text>
        <dbReference type="Rhea" id="RHEA:48564"/>
        <dbReference type="ChEBI" id="CHEBI:15377"/>
        <dbReference type="ChEBI" id="CHEBI:16522"/>
        <dbReference type="ChEBI" id="CHEBI:78346"/>
        <dbReference type="ChEBI" id="CHEBI:87947"/>
        <dbReference type="EC" id="3.2.2.n1"/>
    </reaction>
</comment>
<reference evidence="3 4" key="1">
    <citation type="submission" date="2020-02" db="EMBL/GenBank/DDBJ databases">
        <title>Acidophilic actinobacteria isolated from forest soil.</title>
        <authorList>
            <person name="Golinska P."/>
        </authorList>
    </citation>
    <scope>NUCLEOTIDE SEQUENCE [LARGE SCALE GENOMIC DNA]</scope>
    <source>
        <strain evidence="3 4">NL8</strain>
    </source>
</reference>
<dbReference type="Proteomes" id="UP000730482">
    <property type="component" value="Unassembled WGS sequence"/>
</dbReference>
<dbReference type="PANTHER" id="PTHR31223:SF70">
    <property type="entry name" value="LOG FAMILY PROTEIN YJL055W"/>
    <property type="match status" value="1"/>
</dbReference>
<dbReference type="InterPro" id="IPR031100">
    <property type="entry name" value="LOG_fam"/>
</dbReference>
<organism evidence="3 4">
    <name type="scientific">Catenulispora pinistramenti</name>
    <dbReference type="NCBI Taxonomy" id="2705254"/>
    <lineage>
        <taxon>Bacteria</taxon>
        <taxon>Bacillati</taxon>
        <taxon>Actinomycetota</taxon>
        <taxon>Actinomycetes</taxon>
        <taxon>Catenulisporales</taxon>
        <taxon>Catenulisporaceae</taxon>
        <taxon>Catenulispora</taxon>
    </lineage>
</organism>
<dbReference type="PANTHER" id="PTHR31223">
    <property type="entry name" value="LOG FAMILY PROTEIN YJL055W"/>
    <property type="match status" value="1"/>
</dbReference>
<gene>
    <name evidence="3" type="ORF">KGQ19_18945</name>
</gene>
<name>A0ABS5KSD1_9ACTN</name>
<evidence type="ECO:0000256" key="1">
    <source>
        <dbReference type="ARBA" id="ARBA00006763"/>
    </source>
</evidence>
<dbReference type="SUPFAM" id="SSF102405">
    <property type="entry name" value="MCP/YpsA-like"/>
    <property type="match status" value="1"/>
</dbReference>
<dbReference type="EMBL" id="JAAFYZ010000059">
    <property type="protein sequence ID" value="MBS2548946.1"/>
    <property type="molecule type" value="Genomic_DNA"/>
</dbReference>
<dbReference type="InterPro" id="IPR005269">
    <property type="entry name" value="LOG"/>
</dbReference>
<evidence type="ECO:0000313" key="3">
    <source>
        <dbReference type="EMBL" id="MBS2548946.1"/>
    </source>
</evidence>
<accession>A0ABS5KSD1</accession>
<dbReference type="EC" id="3.2.2.n1" evidence="2"/>
<dbReference type="Gene3D" id="3.40.50.450">
    <property type="match status" value="1"/>
</dbReference>
<protein>
    <recommendedName>
        <fullName evidence="2">Cytokinin riboside 5'-monophosphate phosphoribohydrolase</fullName>
        <ecNumber evidence="2">3.2.2.n1</ecNumber>
    </recommendedName>
</protein>
<proteinExistence type="inferred from homology"/>
<evidence type="ECO:0000256" key="2">
    <source>
        <dbReference type="RuleBase" id="RU363015"/>
    </source>
</evidence>
<evidence type="ECO:0000313" key="4">
    <source>
        <dbReference type="Proteomes" id="UP000730482"/>
    </source>
</evidence>
<sequence length="195" mass="21363">MQRICVFSGSSHGRGEQYLDQARQVGTVLARRGITVVYGGARVGTMGSLADGALAAGGQVVGVIPRALVDWDVAHPGLSELHVAEDLHERKAMMAERADAFIALPGGSGTLEELFEIWTWGQLGLHAKPVGLLNVAEYFTPLVGFLDHMTREGFLHQPHRDMLLIEKDLETLLDRFAGYQPPDYAWRENPTEATD</sequence>
<keyword evidence="2" id="KW-0378">Hydrolase</keyword>
<comment type="catalytic activity">
    <reaction evidence="2">
        <text>N(6)-(dimethylallyl)adenosine 5'-phosphate + H2O = N(6)-dimethylallyladenine + D-ribose 5-phosphate</text>
        <dbReference type="Rhea" id="RHEA:48560"/>
        <dbReference type="ChEBI" id="CHEBI:15377"/>
        <dbReference type="ChEBI" id="CHEBI:17660"/>
        <dbReference type="ChEBI" id="CHEBI:57526"/>
        <dbReference type="ChEBI" id="CHEBI:78346"/>
        <dbReference type="EC" id="3.2.2.n1"/>
    </reaction>
</comment>
<dbReference type="Pfam" id="PF03641">
    <property type="entry name" value="Lysine_decarbox"/>
    <property type="match status" value="1"/>
</dbReference>
<keyword evidence="4" id="KW-1185">Reference proteome</keyword>
<dbReference type="NCBIfam" id="TIGR00730">
    <property type="entry name" value="Rossman fold protein, TIGR00730 family"/>
    <property type="match status" value="1"/>
</dbReference>
<keyword evidence="2" id="KW-0203">Cytokinin biosynthesis</keyword>
<comment type="similarity">
    <text evidence="1 2">Belongs to the LOG family.</text>
</comment>
<dbReference type="RefSeq" id="WP_212010523.1">
    <property type="nucleotide sequence ID" value="NZ_JAAFYZ010000059.1"/>
</dbReference>